<reference evidence="9 10" key="1">
    <citation type="submission" date="2023-06" db="EMBL/GenBank/DDBJ databases">
        <title>Cellulomonas sp. MW9 Whole genome sequence.</title>
        <authorList>
            <person name="Park S."/>
        </authorList>
    </citation>
    <scope>NUCLEOTIDE SEQUENCE [LARGE SCALE GENOMIC DNA]</scope>
    <source>
        <strain evidence="9 10">MW9</strain>
    </source>
</reference>
<evidence type="ECO:0000256" key="3">
    <source>
        <dbReference type="ARBA" id="ARBA00022448"/>
    </source>
</evidence>
<feature type="transmembrane region" description="Helical" evidence="8">
    <location>
        <begin position="297"/>
        <end position="319"/>
    </location>
</feature>
<sequence length="359" mass="35920">MTAVLDPSPPTAHPGAQRVAQQVAQHRRRRARRVLVVGVVLAVAVVAVFVLTMSVGSSGVAPLDVLRSVVAPGSDPRTDFIVRELRLPRALTSLLVGLALGISGTVFQRLLANPLASPDVLGIASGASAAAVAGLVLGNLGGLALSGAALAGALATSALVYLLAWRQGISGYRFILVGIGIGALMGSVTSYLLSKAEVADARAAFAWLVGSSGMAGTAQIQVLAAAVVVLGPLSGLLGRRLTVLELGDDTARGLGLHVERDRRLLMLVSVVLVALATAAAGPIAFVALMAGPLAARLVAGAGSGIVASACVGALIVLVADLLGQHLLPVTLSTGVVTGLIGAPYLVWLLIATNRSGAGG</sequence>
<dbReference type="Gene3D" id="1.10.3470.10">
    <property type="entry name" value="ABC transporter involved in vitamin B12 uptake, BtuC"/>
    <property type="match status" value="1"/>
</dbReference>
<feature type="transmembrane region" description="Helical" evidence="8">
    <location>
        <begin position="326"/>
        <end position="350"/>
    </location>
</feature>
<proteinExistence type="inferred from homology"/>
<gene>
    <name evidence="9" type="ORF">QRT05_14980</name>
</gene>
<evidence type="ECO:0000256" key="1">
    <source>
        <dbReference type="ARBA" id="ARBA00004651"/>
    </source>
</evidence>
<evidence type="ECO:0000256" key="5">
    <source>
        <dbReference type="ARBA" id="ARBA00022692"/>
    </source>
</evidence>
<dbReference type="InterPro" id="IPR037294">
    <property type="entry name" value="ABC_BtuC-like"/>
</dbReference>
<protein>
    <submittedName>
        <fullName evidence="9">Iron chelate uptake ABC transporter family permease subunit</fullName>
    </submittedName>
</protein>
<accession>A0ABT7SAJ5</accession>
<dbReference type="PANTHER" id="PTHR30472">
    <property type="entry name" value="FERRIC ENTEROBACTIN TRANSPORT SYSTEM PERMEASE PROTEIN"/>
    <property type="match status" value="1"/>
</dbReference>
<dbReference type="InterPro" id="IPR000522">
    <property type="entry name" value="ABC_transptr_permease_BtuC"/>
</dbReference>
<feature type="transmembrane region" description="Helical" evidence="8">
    <location>
        <begin position="34"/>
        <end position="56"/>
    </location>
</feature>
<evidence type="ECO:0000256" key="4">
    <source>
        <dbReference type="ARBA" id="ARBA00022475"/>
    </source>
</evidence>
<keyword evidence="10" id="KW-1185">Reference proteome</keyword>
<keyword evidence="3" id="KW-0813">Transport</keyword>
<keyword evidence="7 8" id="KW-0472">Membrane</keyword>
<feature type="transmembrane region" description="Helical" evidence="8">
    <location>
        <begin position="120"/>
        <end position="137"/>
    </location>
</feature>
<feature type="transmembrane region" description="Helical" evidence="8">
    <location>
        <begin position="90"/>
        <end position="108"/>
    </location>
</feature>
<dbReference type="SUPFAM" id="SSF81345">
    <property type="entry name" value="ABC transporter involved in vitamin B12 uptake, BtuC"/>
    <property type="match status" value="1"/>
</dbReference>
<evidence type="ECO:0000256" key="8">
    <source>
        <dbReference type="SAM" id="Phobius"/>
    </source>
</evidence>
<keyword evidence="6 8" id="KW-1133">Transmembrane helix</keyword>
<dbReference type="RefSeq" id="WP_289448141.1">
    <property type="nucleotide sequence ID" value="NZ_JAUCGR010000004.1"/>
</dbReference>
<name>A0ABT7SAJ5_9CELL</name>
<evidence type="ECO:0000256" key="7">
    <source>
        <dbReference type="ARBA" id="ARBA00023136"/>
    </source>
</evidence>
<feature type="transmembrane region" description="Helical" evidence="8">
    <location>
        <begin position="171"/>
        <end position="193"/>
    </location>
</feature>
<keyword evidence="5 8" id="KW-0812">Transmembrane</keyword>
<keyword evidence="4" id="KW-1003">Cell membrane</keyword>
<feature type="transmembrane region" description="Helical" evidence="8">
    <location>
        <begin position="264"/>
        <end position="291"/>
    </location>
</feature>
<organism evidence="9 10">
    <name type="scientific">Cellulomonas edaphi</name>
    <dbReference type="NCBI Taxonomy" id="3053468"/>
    <lineage>
        <taxon>Bacteria</taxon>
        <taxon>Bacillati</taxon>
        <taxon>Actinomycetota</taxon>
        <taxon>Actinomycetes</taxon>
        <taxon>Micrococcales</taxon>
        <taxon>Cellulomonadaceae</taxon>
        <taxon>Cellulomonas</taxon>
    </lineage>
</organism>
<feature type="transmembrane region" description="Helical" evidence="8">
    <location>
        <begin position="205"/>
        <end position="230"/>
    </location>
</feature>
<dbReference type="Proteomes" id="UP001321453">
    <property type="component" value="Unassembled WGS sequence"/>
</dbReference>
<comment type="subcellular location">
    <subcellularLocation>
        <location evidence="1">Cell membrane</location>
        <topology evidence="1">Multi-pass membrane protein</topology>
    </subcellularLocation>
</comment>
<dbReference type="EMBL" id="JAUCGR010000004">
    <property type="protein sequence ID" value="MDM7832640.1"/>
    <property type="molecule type" value="Genomic_DNA"/>
</dbReference>
<evidence type="ECO:0000313" key="10">
    <source>
        <dbReference type="Proteomes" id="UP001321453"/>
    </source>
</evidence>
<evidence type="ECO:0000313" key="9">
    <source>
        <dbReference type="EMBL" id="MDM7832640.1"/>
    </source>
</evidence>
<evidence type="ECO:0000256" key="2">
    <source>
        <dbReference type="ARBA" id="ARBA00007935"/>
    </source>
</evidence>
<feature type="transmembrane region" description="Helical" evidence="8">
    <location>
        <begin position="143"/>
        <end position="164"/>
    </location>
</feature>
<dbReference type="PANTHER" id="PTHR30472:SF24">
    <property type="entry name" value="FERRIC ENTEROBACTIN TRANSPORT SYSTEM PERMEASE PROTEIN FEPG"/>
    <property type="match status" value="1"/>
</dbReference>
<comment type="caution">
    <text evidence="9">The sequence shown here is derived from an EMBL/GenBank/DDBJ whole genome shotgun (WGS) entry which is preliminary data.</text>
</comment>
<dbReference type="CDD" id="cd06550">
    <property type="entry name" value="TM_ABC_iron-siderophores_like"/>
    <property type="match status" value="1"/>
</dbReference>
<evidence type="ECO:0000256" key="6">
    <source>
        <dbReference type="ARBA" id="ARBA00022989"/>
    </source>
</evidence>
<dbReference type="Pfam" id="PF01032">
    <property type="entry name" value="FecCD"/>
    <property type="match status" value="1"/>
</dbReference>
<comment type="similarity">
    <text evidence="2">Belongs to the binding-protein-dependent transport system permease family. FecCD subfamily.</text>
</comment>